<feature type="disulfide bond" evidence="13">
    <location>
        <begin position="152"/>
        <end position="161"/>
    </location>
</feature>
<evidence type="ECO:0000313" key="18">
    <source>
        <dbReference type="Proteomes" id="UP001202328"/>
    </source>
</evidence>
<dbReference type="CDD" id="cd00325">
    <property type="entry name" value="chitinase_GH19"/>
    <property type="match status" value="1"/>
</dbReference>
<dbReference type="InterPro" id="IPR036861">
    <property type="entry name" value="Endochitinase-like_sf"/>
</dbReference>
<evidence type="ECO:0000256" key="13">
    <source>
        <dbReference type="PIRSR" id="PIRSR001060-2"/>
    </source>
</evidence>
<dbReference type="EC" id="3.2.1.14" evidence="2"/>
<keyword evidence="7" id="KW-0146">Chitin degradation</keyword>
<evidence type="ECO:0000256" key="15">
    <source>
        <dbReference type="SAM" id="SignalP"/>
    </source>
</evidence>
<evidence type="ECO:0000256" key="8">
    <source>
        <dbReference type="ARBA" id="ARBA00023157"/>
    </source>
</evidence>
<dbReference type="GO" id="GO:0008061">
    <property type="term" value="F:chitin binding"/>
    <property type="evidence" value="ECO:0007669"/>
    <property type="project" value="UniProtKB-UniRule"/>
</dbReference>
<feature type="chain" id="PRO_5042001101" description="chitinase" evidence="15">
    <location>
        <begin position="27"/>
        <end position="271"/>
    </location>
</feature>
<dbReference type="InterPro" id="IPR018371">
    <property type="entry name" value="Chitin-binding_1_CS"/>
</dbReference>
<evidence type="ECO:0000256" key="10">
    <source>
        <dbReference type="ARBA" id="ARBA00023295"/>
    </source>
</evidence>
<dbReference type="PROSITE" id="PS00026">
    <property type="entry name" value="CHIT_BIND_I_1"/>
    <property type="match status" value="1"/>
</dbReference>
<evidence type="ECO:0000256" key="1">
    <source>
        <dbReference type="ARBA" id="ARBA00000822"/>
    </source>
</evidence>
<accession>A0AAD4XP45</accession>
<evidence type="ECO:0000256" key="2">
    <source>
        <dbReference type="ARBA" id="ARBA00012729"/>
    </source>
</evidence>
<sequence length="271" mass="28926">MAALTVIRFVTLASILMGLLFGSVRGQNCSCAPNLCCSQYGYCGTGIAYCNLGCRSGHCLGSNPSPGDESVANIVTPGFFNGIINQADNSCAGKNFYTRNSFLEAVKSYPSFASGSQEAAKREVAAFFAQVTHETGHFCYKEEINGASRNFCSPNSPGNPCTPGKQYFGRGPMQLSWNFNYGPAGRSIGFDGLNAPETVSNDPIISFKTALWFWTNNVHPVINQGFGATTRAINGALECNGRNPGTVQTRANYYTSYCNQLGVSPGGNLLC</sequence>
<dbReference type="GO" id="GO:0006032">
    <property type="term" value="P:chitin catabolic process"/>
    <property type="evidence" value="ECO:0007669"/>
    <property type="project" value="UniProtKB-KW"/>
</dbReference>
<comment type="catalytic activity">
    <reaction evidence="1">
        <text>Random endo-hydrolysis of N-acetyl-beta-D-glucosaminide (1-&gt;4)-beta-linkages in chitin and chitodextrins.</text>
        <dbReference type="EC" id="3.2.1.14"/>
    </reaction>
</comment>
<evidence type="ECO:0000256" key="3">
    <source>
        <dbReference type="ARBA" id="ARBA00022669"/>
    </source>
</evidence>
<evidence type="ECO:0000256" key="14">
    <source>
        <dbReference type="PROSITE-ProRule" id="PRU00261"/>
    </source>
</evidence>
<organism evidence="17 18">
    <name type="scientific">Papaver atlanticum</name>
    <dbReference type="NCBI Taxonomy" id="357466"/>
    <lineage>
        <taxon>Eukaryota</taxon>
        <taxon>Viridiplantae</taxon>
        <taxon>Streptophyta</taxon>
        <taxon>Embryophyta</taxon>
        <taxon>Tracheophyta</taxon>
        <taxon>Spermatophyta</taxon>
        <taxon>Magnoliopsida</taxon>
        <taxon>Ranunculales</taxon>
        <taxon>Papaveraceae</taxon>
        <taxon>Papaveroideae</taxon>
        <taxon>Papaver</taxon>
    </lineage>
</organism>
<keyword evidence="8 13" id="KW-1015">Disulfide bond</keyword>
<feature type="signal peptide" evidence="15">
    <location>
        <begin position="1"/>
        <end position="26"/>
    </location>
</feature>
<dbReference type="InterPro" id="IPR000726">
    <property type="entry name" value="Glyco_hydro_19_cat"/>
</dbReference>
<evidence type="ECO:0000256" key="6">
    <source>
        <dbReference type="ARBA" id="ARBA00022821"/>
    </source>
</evidence>
<keyword evidence="18" id="KW-1185">Reference proteome</keyword>
<dbReference type="Gene3D" id="1.10.530.10">
    <property type="match status" value="1"/>
</dbReference>
<evidence type="ECO:0000259" key="16">
    <source>
        <dbReference type="PROSITE" id="PS50941"/>
    </source>
</evidence>
<feature type="disulfide bond" evidence="13 14">
    <location>
        <begin position="36"/>
        <end position="50"/>
    </location>
</feature>
<evidence type="ECO:0000256" key="11">
    <source>
        <dbReference type="ARBA" id="ARBA00023326"/>
    </source>
</evidence>
<dbReference type="PANTHER" id="PTHR22595:SF197">
    <property type="entry name" value="CHITINASE FAMILY PROTEIN"/>
    <property type="match status" value="1"/>
</dbReference>
<keyword evidence="11" id="KW-0624">Polysaccharide degradation</keyword>
<evidence type="ECO:0000256" key="5">
    <source>
        <dbReference type="ARBA" id="ARBA00022801"/>
    </source>
</evidence>
<comment type="caution">
    <text evidence="14">Lacks conserved residue(s) required for the propagation of feature annotation.</text>
</comment>
<dbReference type="AlphaFoldDB" id="A0AAD4XP45"/>
<reference evidence="17" key="1">
    <citation type="submission" date="2022-04" db="EMBL/GenBank/DDBJ databases">
        <title>A functionally conserved STORR gene fusion in Papaver species that diverged 16.8 million years ago.</title>
        <authorList>
            <person name="Catania T."/>
        </authorList>
    </citation>
    <scope>NUCLEOTIDE SEQUENCE</scope>
    <source>
        <strain evidence="17">S-188037</strain>
    </source>
</reference>
<dbReference type="Gene3D" id="3.30.60.10">
    <property type="entry name" value="Endochitinase-like"/>
    <property type="match status" value="1"/>
</dbReference>
<comment type="caution">
    <text evidence="17">The sequence shown here is derived from an EMBL/GenBank/DDBJ whole genome shotgun (WGS) entry which is preliminary data.</text>
</comment>
<keyword evidence="6" id="KW-0611">Plant defense</keyword>
<protein>
    <recommendedName>
        <fullName evidence="2">chitinase</fullName>
        <ecNumber evidence="2">3.2.1.14</ecNumber>
    </recommendedName>
</protein>
<keyword evidence="5" id="KW-0378">Hydrolase</keyword>
<feature type="disulfide bond" evidence="13">
    <location>
        <begin position="239"/>
        <end position="271"/>
    </location>
</feature>
<dbReference type="FunFam" id="1.10.530.10:FF:000052">
    <property type="entry name" value="Endochitinase PR4"/>
    <property type="match status" value="1"/>
</dbReference>
<keyword evidence="9" id="KW-0119">Carbohydrate metabolism</keyword>
<dbReference type="GO" id="GO:0000272">
    <property type="term" value="P:polysaccharide catabolic process"/>
    <property type="evidence" value="ECO:0007669"/>
    <property type="project" value="UniProtKB-KW"/>
</dbReference>
<dbReference type="PROSITE" id="PS00773">
    <property type="entry name" value="CHITINASE_19_1"/>
    <property type="match status" value="1"/>
</dbReference>
<keyword evidence="10" id="KW-0326">Glycosidase</keyword>
<feature type="disulfide bond" evidence="13">
    <location>
        <begin position="91"/>
        <end position="139"/>
    </location>
</feature>
<dbReference type="Pfam" id="PF00187">
    <property type="entry name" value="Chitin_bind_1"/>
    <property type="match status" value="1"/>
</dbReference>
<dbReference type="CDD" id="cd00035">
    <property type="entry name" value="ChtBD1"/>
    <property type="match status" value="1"/>
</dbReference>
<dbReference type="InterPro" id="IPR001002">
    <property type="entry name" value="Chitin-bd_1"/>
</dbReference>
<dbReference type="SMART" id="SM00270">
    <property type="entry name" value="ChtBD1"/>
    <property type="match status" value="1"/>
</dbReference>
<feature type="active site" description="Proton donor" evidence="12">
    <location>
        <position position="134"/>
    </location>
</feature>
<dbReference type="InterPro" id="IPR016283">
    <property type="entry name" value="Glyco_hydro_19"/>
</dbReference>
<evidence type="ECO:0000256" key="7">
    <source>
        <dbReference type="ARBA" id="ARBA00023024"/>
    </source>
</evidence>
<keyword evidence="4 15" id="KW-0732">Signal</keyword>
<dbReference type="EMBL" id="JAJJMB010005369">
    <property type="protein sequence ID" value="KAI3939006.1"/>
    <property type="molecule type" value="Genomic_DNA"/>
</dbReference>
<dbReference type="FunFam" id="3.30.20.10:FF:000001">
    <property type="entry name" value="Endochitinase (Chitinase)"/>
    <property type="match status" value="1"/>
</dbReference>
<dbReference type="GO" id="GO:0008843">
    <property type="term" value="F:endochitinase activity"/>
    <property type="evidence" value="ECO:0007669"/>
    <property type="project" value="UniProtKB-EC"/>
</dbReference>
<dbReference type="InterPro" id="IPR023346">
    <property type="entry name" value="Lysozyme-like_dom_sf"/>
</dbReference>
<name>A0AAD4XP45_9MAGN</name>
<evidence type="ECO:0000313" key="17">
    <source>
        <dbReference type="EMBL" id="KAI3939006.1"/>
    </source>
</evidence>
<dbReference type="SUPFAM" id="SSF57016">
    <property type="entry name" value="Plant lectins/antimicrobial peptides"/>
    <property type="match status" value="1"/>
</dbReference>
<dbReference type="Gene3D" id="3.30.20.10">
    <property type="entry name" value="Endochitinase, domain 2"/>
    <property type="match status" value="1"/>
</dbReference>
<feature type="domain" description="Chitin-binding type-1" evidence="16">
    <location>
        <begin position="26"/>
        <end position="61"/>
    </location>
</feature>
<dbReference type="GO" id="GO:0016998">
    <property type="term" value="P:cell wall macromolecule catabolic process"/>
    <property type="evidence" value="ECO:0007669"/>
    <property type="project" value="InterPro"/>
</dbReference>
<dbReference type="Pfam" id="PF00182">
    <property type="entry name" value="Glyco_hydro_19"/>
    <property type="match status" value="2"/>
</dbReference>
<evidence type="ECO:0000256" key="12">
    <source>
        <dbReference type="PIRSR" id="PIRSR001060-1"/>
    </source>
</evidence>
<dbReference type="SUPFAM" id="SSF53955">
    <property type="entry name" value="Lysozyme-like"/>
    <property type="match status" value="1"/>
</dbReference>
<evidence type="ECO:0000256" key="4">
    <source>
        <dbReference type="ARBA" id="ARBA00022729"/>
    </source>
</evidence>
<gene>
    <name evidence="17" type="ORF">MKW98_007597</name>
</gene>
<dbReference type="Proteomes" id="UP001202328">
    <property type="component" value="Unassembled WGS sequence"/>
</dbReference>
<dbReference type="PROSITE" id="PS50941">
    <property type="entry name" value="CHIT_BIND_I_2"/>
    <property type="match status" value="1"/>
</dbReference>
<dbReference type="PIRSF" id="PIRSF001060">
    <property type="entry name" value="Endochitinase"/>
    <property type="match status" value="1"/>
</dbReference>
<feature type="disulfide bond" evidence="13 14">
    <location>
        <begin position="31"/>
        <end position="43"/>
    </location>
</feature>
<keyword evidence="3 14" id="KW-0147">Chitin-binding</keyword>
<proteinExistence type="predicted"/>
<dbReference type="PANTHER" id="PTHR22595">
    <property type="entry name" value="CHITINASE-RELATED"/>
    <property type="match status" value="1"/>
</dbReference>
<dbReference type="GO" id="GO:0006952">
    <property type="term" value="P:defense response"/>
    <property type="evidence" value="ECO:0007669"/>
    <property type="project" value="UniProtKB-KW"/>
</dbReference>
<evidence type="ECO:0000256" key="9">
    <source>
        <dbReference type="ARBA" id="ARBA00023277"/>
    </source>
</evidence>